<dbReference type="PANTHER" id="PTHR19211:SF117">
    <property type="entry name" value="ATP-BINDING CASSETTE SUB-FAMILY F MEMBER 3"/>
    <property type="match status" value="1"/>
</dbReference>
<gene>
    <name evidence="5" type="ORF">SteCoe_6613</name>
</gene>
<evidence type="ECO:0000313" key="5">
    <source>
        <dbReference type="EMBL" id="OMJ90945.1"/>
    </source>
</evidence>
<evidence type="ECO:0000313" key="6">
    <source>
        <dbReference type="Proteomes" id="UP000187209"/>
    </source>
</evidence>
<evidence type="ECO:0000256" key="2">
    <source>
        <dbReference type="ARBA" id="ARBA00022741"/>
    </source>
</evidence>
<feature type="domain" description="ABC transporter" evidence="4">
    <location>
        <begin position="167"/>
        <end position="409"/>
    </location>
</feature>
<dbReference type="FunFam" id="3.40.50.300:FF:000011">
    <property type="entry name" value="Putative ABC transporter ATP-binding component"/>
    <property type="match status" value="1"/>
</dbReference>
<reference evidence="5 6" key="1">
    <citation type="submission" date="2016-11" db="EMBL/GenBank/DDBJ databases">
        <title>The macronuclear genome of Stentor coeruleus: a giant cell with tiny introns.</title>
        <authorList>
            <person name="Slabodnick M."/>
            <person name="Ruby J.G."/>
            <person name="Reiff S.B."/>
            <person name="Swart E.C."/>
            <person name="Gosai S."/>
            <person name="Prabakaran S."/>
            <person name="Witkowska E."/>
            <person name="Larue G.E."/>
            <person name="Fisher S."/>
            <person name="Freeman R.M."/>
            <person name="Gunawardena J."/>
            <person name="Chu W."/>
            <person name="Stover N.A."/>
            <person name="Gregory B.D."/>
            <person name="Nowacki M."/>
            <person name="Derisi J."/>
            <person name="Roy S.W."/>
            <person name="Marshall W.F."/>
            <person name="Sood P."/>
        </authorList>
    </citation>
    <scope>NUCLEOTIDE SEQUENCE [LARGE SCALE GENOMIC DNA]</scope>
    <source>
        <strain evidence="5">WM001</strain>
    </source>
</reference>
<dbReference type="PROSITE" id="PS50893">
    <property type="entry name" value="ABC_TRANSPORTER_2"/>
    <property type="match status" value="2"/>
</dbReference>
<dbReference type="GO" id="GO:0016887">
    <property type="term" value="F:ATP hydrolysis activity"/>
    <property type="evidence" value="ECO:0007669"/>
    <property type="project" value="InterPro"/>
</dbReference>
<keyword evidence="3" id="KW-0067">ATP-binding</keyword>
<accession>A0A1R2CPM1</accession>
<dbReference type="InterPro" id="IPR050611">
    <property type="entry name" value="ABCF"/>
</dbReference>
<dbReference type="FunFam" id="3.40.50.300:FF:000104">
    <property type="entry name" value="ATP-binding cassette sub-family F member 3"/>
    <property type="match status" value="1"/>
</dbReference>
<dbReference type="SUPFAM" id="SSF52540">
    <property type="entry name" value="P-loop containing nucleoside triphosphate hydrolases"/>
    <property type="match status" value="2"/>
</dbReference>
<dbReference type="InterPro" id="IPR032781">
    <property type="entry name" value="ABC_tran_Xtn"/>
</dbReference>
<organism evidence="5 6">
    <name type="scientific">Stentor coeruleus</name>
    <dbReference type="NCBI Taxonomy" id="5963"/>
    <lineage>
        <taxon>Eukaryota</taxon>
        <taxon>Sar</taxon>
        <taxon>Alveolata</taxon>
        <taxon>Ciliophora</taxon>
        <taxon>Postciliodesmatophora</taxon>
        <taxon>Heterotrichea</taxon>
        <taxon>Heterotrichida</taxon>
        <taxon>Stentoridae</taxon>
        <taxon>Stentor</taxon>
    </lineage>
</organism>
<evidence type="ECO:0000256" key="1">
    <source>
        <dbReference type="ARBA" id="ARBA00022737"/>
    </source>
</evidence>
<dbReference type="EMBL" id="MPUH01000092">
    <property type="protein sequence ID" value="OMJ90945.1"/>
    <property type="molecule type" value="Genomic_DNA"/>
</dbReference>
<comment type="caution">
    <text evidence="5">The sequence shown here is derived from an EMBL/GenBank/DDBJ whole genome shotgun (WGS) entry which is preliminary data.</text>
</comment>
<dbReference type="CDD" id="cd03221">
    <property type="entry name" value="ABCF_EF-3"/>
    <property type="match status" value="2"/>
</dbReference>
<sequence>MEGKVEDVIRRVSSNLSLPERCFSYMAGMILDDPPRNSTELHDMLEDFFTDGGCKKDTQKLAGDIWKQLLEIGFKSSEKVDRIVAEQMKTGVILNETGISTEAITADYVDPFLGIQKAIVNFNSQDKGVKNIKARRTAEEQQKHALTMKAFQRTYPPARVFHTKSEGKTRDIIVERFSMQIGGKNLLENASLKVAFPRKYGLVGRNGIGKTTLLSALAAGDIEKVPKNLHILYVEQEITGDDNTALQTLLEADVEREELLKLQTQIQNDVIKMAEISERLQMIDAFTAESRAAGILSGLGFTNETMRFETKKLSGGWRMRIALAKGLFCQPDILLLDEPTNHLDLETVVWLEDYIHTYPNTVIVVSHDRAFLNNVATDIIHFHSESLHYFRGNYDDFERVRGEKLLCQRRAHDAQQARIDHVQKFIDRFRYNAKRASMVQSRIKSLNKMEIIDEVLEDPTCVFQFPDMEKLSAPLLRIDDGSFGYGSETILSEININIDMDTRMAIVGRNGCGKTTLLKLLEEYIPLKTGQLYKHRRLRIATFTQHHIDLLDLSLSPLEQLALMYPNTPSEAIRAHLGSFGITGNLALRPICFLSGGQKSRVAFSAVAFKQPHILFLDEPTNHLDIDAVNALIIAVEAFSGGVLVVSHDQHFVSSVCKEIWVIKKGRVRKFKGEFNDYRKLISSS</sequence>
<keyword evidence="1" id="KW-0677">Repeat</keyword>
<dbReference type="InterPro" id="IPR003593">
    <property type="entry name" value="AAA+_ATPase"/>
</dbReference>
<feature type="domain" description="ABC transporter" evidence="4">
    <location>
        <begin position="476"/>
        <end position="684"/>
    </location>
</feature>
<dbReference type="PROSITE" id="PS00211">
    <property type="entry name" value="ABC_TRANSPORTER_1"/>
    <property type="match status" value="2"/>
</dbReference>
<dbReference type="AlphaFoldDB" id="A0A1R2CPM1"/>
<dbReference type="Pfam" id="PF00005">
    <property type="entry name" value="ABC_tran"/>
    <property type="match status" value="2"/>
</dbReference>
<evidence type="ECO:0000256" key="3">
    <source>
        <dbReference type="ARBA" id="ARBA00022840"/>
    </source>
</evidence>
<dbReference type="InterPro" id="IPR027417">
    <property type="entry name" value="P-loop_NTPase"/>
</dbReference>
<dbReference type="Pfam" id="PF12848">
    <property type="entry name" value="ABC_tran_Xtn"/>
    <property type="match status" value="1"/>
</dbReference>
<protein>
    <recommendedName>
        <fullName evidence="4">ABC transporter domain-containing protein</fullName>
    </recommendedName>
</protein>
<keyword evidence="6" id="KW-1185">Reference proteome</keyword>
<dbReference type="GO" id="GO:0005524">
    <property type="term" value="F:ATP binding"/>
    <property type="evidence" value="ECO:0007669"/>
    <property type="project" value="UniProtKB-KW"/>
</dbReference>
<dbReference type="SMART" id="SM00382">
    <property type="entry name" value="AAA"/>
    <property type="match status" value="2"/>
</dbReference>
<dbReference type="Gene3D" id="3.40.50.300">
    <property type="entry name" value="P-loop containing nucleotide triphosphate hydrolases"/>
    <property type="match status" value="2"/>
</dbReference>
<dbReference type="PANTHER" id="PTHR19211">
    <property type="entry name" value="ATP-BINDING TRANSPORT PROTEIN-RELATED"/>
    <property type="match status" value="1"/>
</dbReference>
<dbReference type="Proteomes" id="UP000187209">
    <property type="component" value="Unassembled WGS sequence"/>
</dbReference>
<dbReference type="InterPro" id="IPR003439">
    <property type="entry name" value="ABC_transporter-like_ATP-bd"/>
</dbReference>
<keyword evidence="2" id="KW-0547">Nucleotide-binding</keyword>
<proteinExistence type="predicted"/>
<dbReference type="OrthoDB" id="2110130at2759"/>
<evidence type="ECO:0000259" key="4">
    <source>
        <dbReference type="PROSITE" id="PS50893"/>
    </source>
</evidence>
<name>A0A1R2CPM1_9CILI</name>
<dbReference type="InterPro" id="IPR017871">
    <property type="entry name" value="ABC_transporter-like_CS"/>
</dbReference>